<dbReference type="EnsemblProtists" id="EOD37988">
    <property type="protein sequence ID" value="EOD37988"/>
    <property type="gene ID" value="EMIHUDRAFT_49446"/>
</dbReference>
<dbReference type="PANTHER" id="PTHR34286:SF1">
    <property type="entry name" value="TRANSMEMBRANE PROTEIN"/>
    <property type="match status" value="1"/>
</dbReference>
<accession>A0A0D3KQF3</accession>
<protein>
    <submittedName>
        <fullName evidence="2">Uncharacterized protein</fullName>
    </submittedName>
</protein>
<keyword evidence="1" id="KW-1133">Transmembrane helix</keyword>
<sequence length="61" mass="6908">MGGGPQIPYPKWVWTPVGGWYNNYPKNYQRNGLIMAAGWFAAVTAIFQLSIRCERRAVAPH</sequence>
<evidence type="ECO:0000256" key="1">
    <source>
        <dbReference type="SAM" id="Phobius"/>
    </source>
</evidence>
<dbReference type="GeneID" id="17283258"/>
<dbReference type="KEGG" id="ehx:EMIHUDRAFT_49446"/>
<keyword evidence="1" id="KW-0472">Membrane</keyword>
<proteinExistence type="predicted"/>
<dbReference type="Proteomes" id="UP000013827">
    <property type="component" value="Unassembled WGS sequence"/>
</dbReference>
<evidence type="ECO:0000313" key="2">
    <source>
        <dbReference type="EnsemblProtists" id="EOD37988"/>
    </source>
</evidence>
<name>A0A0D3KQF3_EMIH1</name>
<keyword evidence="3" id="KW-1185">Reference proteome</keyword>
<keyword evidence="1" id="KW-0812">Transmembrane</keyword>
<reference evidence="3" key="1">
    <citation type="journal article" date="2013" name="Nature">
        <title>Pan genome of the phytoplankton Emiliania underpins its global distribution.</title>
        <authorList>
            <person name="Read B.A."/>
            <person name="Kegel J."/>
            <person name="Klute M.J."/>
            <person name="Kuo A."/>
            <person name="Lefebvre S.C."/>
            <person name="Maumus F."/>
            <person name="Mayer C."/>
            <person name="Miller J."/>
            <person name="Monier A."/>
            <person name="Salamov A."/>
            <person name="Young J."/>
            <person name="Aguilar M."/>
            <person name="Claverie J.M."/>
            <person name="Frickenhaus S."/>
            <person name="Gonzalez K."/>
            <person name="Herman E.K."/>
            <person name="Lin Y.C."/>
            <person name="Napier J."/>
            <person name="Ogata H."/>
            <person name="Sarno A.F."/>
            <person name="Shmutz J."/>
            <person name="Schroeder D."/>
            <person name="de Vargas C."/>
            <person name="Verret F."/>
            <person name="von Dassow P."/>
            <person name="Valentin K."/>
            <person name="Van de Peer Y."/>
            <person name="Wheeler G."/>
            <person name="Dacks J.B."/>
            <person name="Delwiche C.F."/>
            <person name="Dyhrman S.T."/>
            <person name="Glockner G."/>
            <person name="John U."/>
            <person name="Richards T."/>
            <person name="Worden A.Z."/>
            <person name="Zhang X."/>
            <person name="Grigoriev I.V."/>
            <person name="Allen A.E."/>
            <person name="Bidle K."/>
            <person name="Borodovsky M."/>
            <person name="Bowler C."/>
            <person name="Brownlee C."/>
            <person name="Cock J.M."/>
            <person name="Elias M."/>
            <person name="Gladyshev V.N."/>
            <person name="Groth M."/>
            <person name="Guda C."/>
            <person name="Hadaegh A."/>
            <person name="Iglesias-Rodriguez M.D."/>
            <person name="Jenkins J."/>
            <person name="Jones B.M."/>
            <person name="Lawson T."/>
            <person name="Leese F."/>
            <person name="Lindquist E."/>
            <person name="Lobanov A."/>
            <person name="Lomsadze A."/>
            <person name="Malik S.B."/>
            <person name="Marsh M.E."/>
            <person name="Mackinder L."/>
            <person name="Mock T."/>
            <person name="Mueller-Roeber B."/>
            <person name="Pagarete A."/>
            <person name="Parker M."/>
            <person name="Probert I."/>
            <person name="Quesneville H."/>
            <person name="Raines C."/>
            <person name="Rensing S.A."/>
            <person name="Riano-Pachon D.M."/>
            <person name="Richier S."/>
            <person name="Rokitta S."/>
            <person name="Shiraiwa Y."/>
            <person name="Soanes D.M."/>
            <person name="van der Giezen M."/>
            <person name="Wahlund T.M."/>
            <person name="Williams B."/>
            <person name="Wilson W."/>
            <person name="Wolfe G."/>
            <person name="Wurch L.L."/>
        </authorList>
    </citation>
    <scope>NUCLEOTIDE SEQUENCE</scope>
</reference>
<dbReference type="RefSeq" id="XP_005790417.1">
    <property type="nucleotide sequence ID" value="XM_005790360.1"/>
</dbReference>
<evidence type="ECO:0000313" key="3">
    <source>
        <dbReference type="Proteomes" id="UP000013827"/>
    </source>
</evidence>
<organism evidence="2 3">
    <name type="scientific">Emiliania huxleyi (strain CCMP1516)</name>
    <dbReference type="NCBI Taxonomy" id="280463"/>
    <lineage>
        <taxon>Eukaryota</taxon>
        <taxon>Haptista</taxon>
        <taxon>Haptophyta</taxon>
        <taxon>Prymnesiophyceae</taxon>
        <taxon>Isochrysidales</taxon>
        <taxon>Noelaerhabdaceae</taxon>
        <taxon>Emiliania</taxon>
    </lineage>
</organism>
<dbReference type="AlphaFoldDB" id="A0A0D3KQF3"/>
<feature type="transmembrane region" description="Helical" evidence="1">
    <location>
        <begin position="32"/>
        <end position="51"/>
    </location>
</feature>
<dbReference type="HOGENOM" id="CLU_148782_3_0_1"/>
<dbReference type="PANTHER" id="PTHR34286">
    <property type="entry name" value="TRANSMEMBRANE PROTEIN"/>
    <property type="match status" value="1"/>
</dbReference>
<reference evidence="2" key="2">
    <citation type="submission" date="2024-10" db="UniProtKB">
        <authorList>
            <consortium name="EnsemblProtists"/>
        </authorList>
    </citation>
    <scope>IDENTIFICATION</scope>
</reference>
<dbReference type="PaxDb" id="2903-EOD37988"/>